<proteinExistence type="predicted"/>
<feature type="non-terminal residue" evidence="2">
    <location>
        <position position="1"/>
    </location>
</feature>
<dbReference type="AlphaFoldDB" id="A0A820QP65"/>
<feature type="compositionally biased region" description="Acidic residues" evidence="1">
    <location>
        <begin position="96"/>
        <end position="105"/>
    </location>
</feature>
<evidence type="ECO:0000313" key="3">
    <source>
        <dbReference type="Proteomes" id="UP000663868"/>
    </source>
</evidence>
<name>A0A820QP65_9BILA</name>
<dbReference type="Proteomes" id="UP000663868">
    <property type="component" value="Unassembled WGS sequence"/>
</dbReference>
<evidence type="ECO:0000256" key="1">
    <source>
        <dbReference type="SAM" id="MobiDB-lite"/>
    </source>
</evidence>
<feature type="region of interest" description="Disordered" evidence="1">
    <location>
        <begin position="86"/>
        <end position="127"/>
    </location>
</feature>
<protein>
    <submittedName>
        <fullName evidence="2">Uncharacterized protein</fullName>
    </submittedName>
</protein>
<evidence type="ECO:0000313" key="2">
    <source>
        <dbReference type="EMBL" id="CAF4424802.1"/>
    </source>
</evidence>
<sequence length="127" mass="14356">SAFTVHFYYPCIEQSDTVGHEFVDAKTISFFTPPCRVPVTRDNPTILVRIVVCQNETEIVRVDFTYQALNECVNCSLNVMPGSMVSPASNKRSIADSEEDNEFEFPNDTVNRAENNEDTKHSTIKKC</sequence>
<gene>
    <name evidence="2" type="ORF">KXQ929_LOCUS52419</name>
</gene>
<dbReference type="EMBL" id="CAJOBB010027706">
    <property type="protein sequence ID" value="CAF4424802.1"/>
    <property type="molecule type" value="Genomic_DNA"/>
</dbReference>
<comment type="caution">
    <text evidence="2">The sequence shown here is derived from an EMBL/GenBank/DDBJ whole genome shotgun (WGS) entry which is preliminary data.</text>
</comment>
<reference evidence="2" key="1">
    <citation type="submission" date="2021-02" db="EMBL/GenBank/DDBJ databases">
        <authorList>
            <person name="Nowell W R."/>
        </authorList>
    </citation>
    <scope>NUCLEOTIDE SEQUENCE</scope>
</reference>
<organism evidence="2 3">
    <name type="scientific">Adineta steineri</name>
    <dbReference type="NCBI Taxonomy" id="433720"/>
    <lineage>
        <taxon>Eukaryota</taxon>
        <taxon>Metazoa</taxon>
        <taxon>Spiralia</taxon>
        <taxon>Gnathifera</taxon>
        <taxon>Rotifera</taxon>
        <taxon>Eurotatoria</taxon>
        <taxon>Bdelloidea</taxon>
        <taxon>Adinetida</taxon>
        <taxon>Adinetidae</taxon>
        <taxon>Adineta</taxon>
    </lineage>
</organism>
<accession>A0A820QP65</accession>